<organism evidence="1">
    <name type="scientific">uncultured Caudovirales phage</name>
    <dbReference type="NCBI Taxonomy" id="2100421"/>
    <lineage>
        <taxon>Viruses</taxon>
        <taxon>Duplodnaviria</taxon>
        <taxon>Heunggongvirae</taxon>
        <taxon>Uroviricota</taxon>
        <taxon>Caudoviricetes</taxon>
        <taxon>Peduoviridae</taxon>
        <taxon>Maltschvirus</taxon>
        <taxon>Maltschvirus maltsch</taxon>
    </lineage>
</organism>
<accession>A0A6J5SUP8</accession>
<reference evidence="1" key="1">
    <citation type="submission" date="2020-05" db="EMBL/GenBank/DDBJ databases">
        <authorList>
            <person name="Chiriac C."/>
            <person name="Salcher M."/>
            <person name="Ghai R."/>
            <person name="Kavagutti S V."/>
        </authorList>
    </citation>
    <scope>NUCLEOTIDE SEQUENCE</scope>
</reference>
<name>A0A6J5SUP8_9CAUD</name>
<protein>
    <submittedName>
        <fullName evidence="1">Uncharacterized protein</fullName>
    </submittedName>
</protein>
<dbReference type="SUPFAM" id="SSF81301">
    <property type="entry name" value="Nucleotidyltransferase"/>
    <property type="match status" value="1"/>
</dbReference>
<gene>
    <name evidence="1" type="ORF">UFOVP1604_138</name>
</gene>
<evidence type="ECO:0000313" key="1">
    <source>
        <dbReference type="EMBL" id="CAB4219055.1"/>
    </source>
</evidence>
<proteinExistence type="predicted"/>
<dbReference type="InterPro" id="IPR043519">
    <property type="entry name" value="NT_sf"/>
</dbReference>
<dbReference type="EMBL" id="LR797474">
    <property type="protein sequence ID" value="CAB4219055.1"/>
    <property type="molecule type" value="Genomic_DNA"/>
</dbReference>
<sequence>MKHLKLYNSFINEGRFYNEELNPIFWSDGVFNPEVRTKLLQIAHDFYADLKVTAPIEDIQLTGSLANYNWTEHSDLDVHVIMDLSTINPDLELVKTAMEGLKTTWNQRHPVNIHGFDVELYAQDINQLHLASGLYSLMKNEWLREPEFNPPTIDPKDVDVKADSYVFAIKQMMNDLKDSSPEEARDIMERASVLKKKISKSRDEQLAHKGGEFSVENLVFKKLRNEGWIGKLIDIKAQAYSRIYSEPTGAVDSEFSTEADVLDESLVGKGSTVLVLGPKVEGSKRLFLFHADWSRQVERNGWTVNMVGLTAPACIIQEQDGRLVAKTISISPGNLKKYAGLTDYNVVLNSKTKTPFWHQTVKYTNAASLLKDLSADIRSIPEVTFN</sequence>